<dbReference type="InterPro" id="IPR012337">
    <property type="entry name" value="RNaseH-like_sf"/>
</dbReference>
<dbReference type="InterPro" id="IPR002049">
    <property type="entry name" value="LE_dom"/>
</dbReference>
<evidence type="ECO:0000313" key="8">
    <source>
        <dbReference type="Proteomes" id="UP001152797"/>
    </source>
</evidence>
<dbReference type="Gene3D" id="2.130.10.130">
    <property type="entry name" value="Integrin alpha, N-terminal"/>
    <property type="match status" value="2"/>
</dbReference>
<protein>
    <submittedName>
        <fullName evidence="7">Copia protein</fullName>
    </submittedName>
</protein>
<dbReference type="PROSITE" id="PS00022">
    <property type="entry name" value="EGF_1"/>
    <property type="match status" value="1"/>
</dbReference>
<dbReference type="GO" id="GO:0015074">
    <property type="term" value="P:DNA integration"/>
    <property type="evidence" value="ECO:0007669"/>
    <property type="project" value="InterPro"/>
</dbReference>
<reference evidence="6" key="1">
    <citation type="submission" date="2022-10" db="EMBL/GenBank/DDBJ databases">
        <authorList>
            <person name="Chen Y."/>
            <person name="Dougan E. K."/>
            <person name="Chan C."/>
            <person name="Rhodes N."/>
            <person name="Thang M."/>
        </authorList>
    </citation>
    <scope>NUCLEOTIDE SEQUENCE</scope>
</reference>
<feature type="signal peptide" evidence="4">
    <location>
        <begin position="1"/>
        <end position="18"/>
    </location>
</feature>
<keyword evidence="3" id="KW-1133">Transmembrane helix</keyword>
<evidence type="ECO:0000313" key="6">
    <source>
        <dbReference type="EMBL" id="CAI4018045.1"/>
    </source>
</evidence>
<reference evidence="7 8" key="2">
    <citation type="submission" date="2024-05" db="EMBL/GenBank/DDBJ databases">
        <authorList>
            <person name="Chen Y."/>
            <person name="Shah S."/>
            <person name="Dougan E. K."/>
            <person name="Thang M."/>
            <person name="Chan C."/>
        </authorList>
    </citation>
    <scope>NUCLEOTIDE SEQUENCE [LARGE SCALE GENOMIC DNA]</scope>
</reference>
<dbReference type="SUPFAM" id="SSF57184">
    <property type="entry name" value="Growth factor receptor domain"/>
    <property type="match status" value="1"/>
</dbReference>
<feature type="domain" description="Integrase catalytic" evidence="5">
    <location>
        <begin position="791"/>
        <end position="964"/>
    </location>
</feature>
<dbReference type="InterPro" id="IPR001584">
    <property type="entry name" value="Integrase_cat-core"/>
</dbReference>
<dbReference type="EMBL" id="CAMXCT020006671">
    <property type="protein sequence ID" value="CAL1171420.1"/>
    <property type="molecule type" value="Genomic_DNA"/>
</dbReference>
<organism evidence="6">
    <name type="scientific">Cladocopium goreaui</name>
    <dbReference type="NCBI Taxonomy" id="2562237"/>
    <lineage>
        <taxon>Eukaryota</taxon>
        <taxon>Sar</taxon>
        <taxon>Alveolata</taxon>
        <taxon>Dinophyceae</taxon>
        <taxon>Suessiales</taxon>
        <taxon>Symbiodiniaceae</taxon>
        <taxon>Cladocopium</taxon>
    </lineage>
</organism>
<sequence length="2778" mass="311909">MKWFGLLLLLLLPLPAFGWWCETSDRHGCRGQSRHFVREAAVANPFLVFKDIKTIYKEEPIVVDWDGDGDLDVILRKVDGLSLFEFKSGRHFVEVEPNPFHGIPGGYCRPAVVDWDGDGRLDLIVGAEDAAARAFKMKVCANLEVGSRAGLSAGDALDAVPMATEAASTGLAPTGVNATKADSHVPVFDNVSKNYLEYRRRCEVYKQKMEMAGRGKETIFNPVRSGLSREQRLMVLSSVGHEVLDLDNVQKTMCDRAGHEGSWDYNTTNEATYYEEDYDQTWPDYDACYFEAEDSTVALVDPNNMRSGSNKGKSKGKGKSKSKAKGRGSSPPQKGGAKARGKALFGGWRRAIHMVEETSIEDDEMIIMSDVAVQGYPINKIEVFACKKGFKYGNSEKEVATIHACTCPILIGRPLLEKLGLMVDFSTRQYRWEGQQWKPVILGRKNGYLIRLAENYKELIREEPEVLIPDDHEEQNQQAAIGMADEEDANNRDTVTNECANSPQMLTKMIHTAEQTRDKLKKEMTKATVVDQGVLTPKRKIWEVYVGRERVSECLRRRGDIDVEIFSAGWDFDKAVRDHDIHLTFTSVVYEAQRRAGRHATTEHPYTCRAWKTRAYNRMRGFDCYVDQCGYGLMLPGDHGQWHPAKKPATFRTTKKSLYDKLWRKCPGCPYHVPIEGSARGFGNRSSMAEDYPQRLAKKLADLMAEEPAEEDGDLIMAVPEVLPPLEDVPMEEEKKPEIGIYNYVKRLHKSLGHPQPSVLKKMLTEVQATLDVLKAAEEYICPACYHRKPPYSVPAAGLTARNFNDRVMADSAWIDTEDGRKCVVTFLDHATRYVAIRILKTERSEEFVKGLERVWIKAFGIPQILRVDGAKGWSSKYIREWCADRGIALEVAPGEAHNWLAPVERKHQVVRKALEHYMHDRGAFNIKTLEENPSINSLTAELFNPGCDALDDPTKFADIQRKRVAAQKAWINADSHAKLRCAMNKIFQEVKDDVQIGQKVWFWRKAGTGILQKAMWRRGPARVVAKEVDEDGKVLILWPTHGTSLALVRCSPLVEEQGCIARSTVAEGKEHNSVEGLDIGMIKNRKANIKDEDIAKDSKSAVIIDARALYDAINKETIQSSMDKRVAMETLVVKDGLQFTNSDLRWVSSERQFADGLTKIGRRQQMSFLKKKKKSIEERREINRVELMEQQLTSLSWLTNKLAEYVISQNDCPDFVIYAAFAFLFVILLFTIYMIAELITPKNANYQIGNRDVVGQSIQTERGGETNIATITYDEQMQLGAYIGQLEGRLDGIKYYQKQKGLGYKLHQRLGAENPFEHIWTLNGVCSDISIGDWDGDGDLDVLQSNLGSPMQYFEQSQGQLVLREGPNISDCSSPFCVIANQTLTHRPIMADWNGDGNMDMLLLAKVFDRRSNLDGSDIAQSQCTSYLYEQHKIGGKTTLVFKDEPFFRNEGCSSFDGSGASFVDVDGDGDLDAIFGSHDGPLHVYNRTSAGLVKSNEFPSNSTPLDMIHLKNLYDYHGSTLKTNFLHPVLADWDLDGDLDLALLHPLGFKHPEENRYFLHLPDNTVTELNGPPNSSCPIDWGKHFSVADFDGDGKDDLVGFGELVGYGFVGVVVCLQTSSGFVVVEPEKIPFNYLPHCSQCLTNLSYYWRDGILGFPFFLDWDGDGDMDVLRKDLAEKVYLYQQLPNGTVFAHPLPLPSARDFSAADFDGDGDVDILIIPPNSDNCLYFERRGDGSLEQLFGTDNPFNGVCKRTYGNPLSPADSLYASLGDWDGDGEKDLVVVDDFKVTLWTNRPMQSFVEVIEKDSPFGKLGFPKAVEVSLVDVNDDGRLDVVVPPQNRGLTSVRGYETYSFFEHGTNGILVEQLGGANPFDKVAHNKTNNAIADILRSVKHQIVDLDDDGDLDIVHGDLQYTRNDGGHFTYLNRSDPDHPFRGVEDTELSCWTFVDWDKDEDLDLVQAYRPGGKTVHEAAAHAQWATTIILEMLHNGTSRAERLAWFQKNVYRQMRFYRNVGGSFQELTGSENPFHDIAFGMDHFSSCPTFVDLDKDDVLELVLGTTDGKLQYFKQQNGSFQRIEETPFADLLIKGTFGDAYGIIPRFVDWDGDGDMDLVITGTDKVQFFQRGVCKPSASYCKSGVCNQRTSTCTCDAGAEGQDCSLCSNFYVREKDQCRPCPGHHELAGTCSRRGVCEDDADARNNRLAKNLTGFEVTSARGTGQCTCSRPFFGHGCEEGRCPPGERLDRHAEADMATEKYKYVQWEACAPCESGKFKNFSGNEECSFCSDGHVPLNRTSCVPCASGTVSSRDHPETCTPCPEGSVPNRQTNTCEECTGPTYAFEGDESCRRCFFPALILTGDENLCTPVYTVLFLFASILLAVFVLAIVGRLRVECLKRRLKKLVAARNWKDLHTTQARPLEYGLWQRRACKLLALRKAEVKSRSLQLGVSLDYVFGKLENIYKEKAQQAEWRVDVWGPTTRSGFFVRVRSSGDAVDPESAWPTLSICDHPEDPNFHQVAALLAYGPWALGKGLCCPRDGLADCSLVDALETECNSAKATWFLSWVWNYKFTTVLKALARWWQRHRMVLGATDDGKGIYIWWCLFVNNQFRLLEEGQTQDTNDFFHVFGQQVEGIGKMLMCLDQIRGSQYTSRIWCIFEVFVACQRSIPTTVILPELEVGAIETLEDLTQQCRVDAEKAKASVQADADAIKERIQKEHQSFEYVNKTVEQALWCEVIKFLEQSQQEPEEIELSTQTPQDSDLSTSSAPVSAMLSADSQCSLQ</sequence>
<evidence type="ECO:0000256" key="4">
    <source>
        <dbReference type="SAM" id="SignalP"/>
    </source>
</evidence>
<dbReference type="InterPro" id="IPR000742">
    <property type="entry name" value="EGF"/>
</dbReference>
<feature type="region of interest" description="Disordered" evidence="2">
    <location>
        <begin position="2743"/>
        <end position="2778"/>
    </location>
</feature>
<accession>A0A9P1GND8</accession>
<dbReference type="PANTHER" id="PTHR44103:SF1">
    <property type="entry name" value="PROPROTEIN CONVERTASE P"/>
    <property type="match status" value="1"/>
</dbReference>
<gene>
    <name evidence="6" type="ORF">C1SCF055_LOCUS42643</name>
</gene>
<proteinExistence type="predicted"/>
<dbReference type="EMBL" id="CAMXCT010006671">
    <property type="protein sequence ID" value="CAI4018045.1"/>
    <property type="molecule type" value="Genomic_DNA"/>
</dbReference>
<comment type="caution">
    <text evidence="6">The sequence shown here is derived from an EMBL/GenBank/DDBJ whole genome shotgun (WGS) entry which is preliminary data.</text>
</comment>
<dbReference type="PROSITE" id="PS01248">
    <property type="entry name" value="EGF_LAM_1"/>
    <property type="match status" value="1"/>
</dbReference>
<dbReference type="EMBL" id="CAMXCT030006671">
    <property type="protein sequence ID" value="CAL4805357.1"/>
    <property type="molecule type" value="Genomic_DNA"/>
</dbReference>
<dbReference type="SUPFAM" id="SSF69318">
    <property type="entry name" value="Integrin alpha N-terminal domain"/>
    <property type="match status" value="4"/>
</dbReference>
<feature type="region of interest" description="Disordered" evidence="2">
    <location>
        <begin position="300"/>
        <end position="340"/>
    </location>
</feature>
<keyword evidence="8" id="KW-1185">Reference proteome</keyword>
<keyword evidence="3" id="KW-0472">Membrane</keyword>
<evidence type="ECO:0000256" key="1">
    <source>
        <dbReference type="ARBA" id="ARBA00022729"/>
    </source>
</evidence>
<keyword evidence="3" id="KW-0812">Transmembrane</keyword>
<keyword evidence="1 4" id="KW-0732">Signal</keyword>
<dbReference type="InterPro" id="IPR036397">
    <property type="entry name" value="RNaseH_sf"/>
</dbReference>
<dbReference type="Pfam" id="PF13517">
    <property type="entry name" value="FG-GAP_3"/>
    <property type="match status" value="5"/>
</dbReference>
<dbReference type="Proteomes" id="UP001152797">
    <property type="component" value="Unassembled WGS sequence"/>
</dbReference>
<dbReference type="GO" id="GO:0003676">
    <property type="term" value="F:nucleic acid binding"/>
    <property type="evidence" value="ECO:0007669"/>
    <property type="project" value="InterPro"/>
</dbReference>
<evidence type="ECO:0000256" key="3">
    <source>
        <dbReference type="SAM" id="Phobius"/>
    </source>
</evidence>
<evidence type="ECO:0000256" key="2">
    <source>
        <dbReference type="SAM" id="MobiDB-lite"/>
    </source>
</evidence>
<evidence type="ECO:0000259" key="5">
    <source>
        <dbReference type="PROSITE" id="PS50994"/>
    </source>
</evidence>
<feature type="transmembrane region" description="Helical" evidence="3">
    <location>
        <begin position="2365"/>
        <end position="2388"/>
    </location>
</feature>
<dbReference type="InterPro" id="IPR013517">
    <property type="entry name" value="FG-GAP"/>
</dbReference>
<evidence type="ECO:0000313" key="7">
    <source>
        <dbReference type="EMBL" id="CAL4805357.1"/>
    </source>
</evidence>
<dbReference type="CDD" id="cd00055">
    <property type="entry name" value="EGF_Lam"/>
    <property type="match status" value="1"/>
</dbReference>
<dbReference type="InterPro" id="IPR009030">
    <property type="entry name" value="Growth_fac_rcpt_cys_sf"/>
</dbReference>
<feature type="chain" id="PRO_5043272980" evidence="4">
    <location>
        <begin position="19"/>
        <end position="2778"/>
    </location>
</feature>
<dbReference type="SUPFAM" id="SSF53098">
    <property type="entry name" value="Ribonuclease H-like"/>
    <property type="match status" value="1"/>
</dbReference>
<name>A0A9P1GND8_9DINO</name>
<dbReference type="PANTHER" id="PTHR44103">
    <property type="entry name" value="PROPROTEIN CONVERTASE P"/>
    <property type="match status" value="1"/>
</dbReference>
<dbReference type="CDD" id="cd00185">
    <property type="entry name" value="TNFRSF"/>
    <property type="match status" value="1"/>
</dbReference>
<feature type="compositionally biased region" description="Polar residues" evidence="2">
    <location>
        <begin position="2748"/>
        <end position="2764"/>
    </location>
</feature>
<dbReference type="InterPro" id="IPR028994">
    <property type="entry name" value="Integrin_alpha_N"/>
</dbReference>
<feature type="compositionally biased region" description="Basic residues" evidence="2">
    <location>
        <begin position="312"/>
        <end position="326"/>
    </location>
</feature>
<dbReference type="Gene3D" id="3.30.420.10">
    <property type="entry name" value="Ribonuclease H-like superfamily/Ribonuclease H"/>
    <property type="match status" value="1"/>
</dbReference>
<dbReference type="PROSITE" id="PS50994">
    <property type="entry name" value="INTEGRASE"/>
    <property type="match status" value="1"/>
</dbReference>